<organism evidence="2 3">
    <name type="scientific">Tritrichomonas musculus</name>
    <dbReference type="NCBI Taxonomy" id="1915356"/>
    <lineage>
        <taxon>Eukaryota</taxon>
        <taxon>Metamonada</taxon>
        <taxon>Parabasalia</taxon>
        <taxon>Tritrichomonadida</taxon>
        <taxon>Tritrichomonadidae</taxon>
        <taxon>Tritrichomonas</taxon>
    </lineage>
</organism>
<proteinExistence type="predicted"/>
<sequence>MTSFVHLKMMEFRNSVRDAESLANIDFLEKSILCAVIYRRQYVDFNQYQQNHNQQYHSELGEIKQKYKNNHYLPEVFYFHNGLRFASDKIKQYIKERDILDIGSYNGDSCTVLKDYTNLKIYSYDISQKNIDKYLKHMKLNNIPSDKYEMIRMGISDKVGQIGINSCNNAGCSVSSKGNEIINLTTIDIEVKNRNMKVGFIKADVEGVGLDVVKGGIETFKSQKPVVEIAIYHSFEELFGIFDFLKNEIGGYIFEFHSENMNIASAGEIALFAYPSSLI</sequence>
<protein>
    <recommendedName>
        <fullName evidence="1">Methyltransferase FkbM domain-containing protein</fullName>
    </recommendedName>
</protein>
<dbReference type="InterPro" id="IPR052514">
    <property type="entry name" value="SAM-dependent_MTase"/>
</dbReference>
<evidence type="ECO:0000313" key="3">
    <source>
        <dbReference type="Proteomes" id="UP001470230"/>
    </source>
</evidence>
<accession>A0ABR2KPF9</accession>
<dbReference type="PANTHER" id="PTHR34203">
    <property type="entry name" value="METHYLTRANSFERASE, FKBM FAMILY PROTEIN"/>
    <property type="match status" value="1"/>
</dbReference>
<dbReference type="EMBL" id="JAPFFF010000004">
    <property type="protein sequence ID" value="KAK8892873.1"/>
    <property type="molecule type" value="Genomic_DNA"/>
</dbReference>
<name>A0ABR2KPF9_9EUKA</name>
<evidence type="ECO:0000259" key="1">
    <source>
        <dbReference type="Pfam" id="PF05050"/>
    </source>
</evidence>
<dbReference type="SUPFAM" id="SSF53335">
    <property type="entry name" value="S-adenosyl-L-methionine-dependent methyltransferases"/>
    <property type="match status" value="1"/>
</dbReference>
<reference evidence="2 3" key="1">
    <citation type="submission" date="2024-04" db="EMBL/GenBank/DDBJ databases">
        <title>Tritrichomonas musculus Genome.</title>
        <authorList>
            <person name="Alves-Ferreira E."/>
            <person name="Grigg M."/>
            <person name="Lorenzi H."/>
            <person name="Galac M."/>
        </authorList>
    </citation>
    <scope>NUCLEOTIDE SEQUENCE [LARGE SCALE GENOMIC DNA]</scope>
    <source>
        <strain evidence="2 3">EAF2021</strain>
    </source>
</reference>
<evidence type="ECO:0000313" key="2">
    <source>
        <dbReference type="EMBL" id="KAK8892873.1"/>
    </source>
</evidence>
<dbReference type="Proteomes" id="UP001470230">
    <property type="component" value="Unassembled WGS sequence"/>
</dbReference>
<gene>
    <name evidence="2" type="ORF">M9Y10_030124</name>
</gene>
<dbReference type="Gene3D" id="3.40.50.150">
    <property type="entry name" value="Vaccinia Virus protein VP39"/>
    <property type="match status" value="1"/>
</dbReference>
<comment type="caution">
    <text evidence="2">The sequence shown here is derived from an EMBL/GenBank/DDBJ whole genome shotgun (WGS) entry which is preliminary data.</text>
</comment>
<dbReference type="InterPro" id="IPR029063">
    <property type="entry name" value="SAM-dependent_MTases_sf"/>
</dbReference>
<dbReference type="InterPro" id="IPR006342">
    <property type="entry name" value="FkbM_mtfrase"/>
</dbReference>
<dbReference type="PANTHER" id="PTHR34203:SF15">
    <property type="entry name" value="SLL1173 PROTEIN"/>
    <property type="match status" value="1"/>
</dbReference>
<keyword evidence="3" id="KW-1185">Reference proteome</keyword>
<dbReference type="Pfam" id="PF05050">
    <property type="entry name" value="Methyltransf_21"/>
    <property type="match status" value="1"/>
</dbReference>
<dbReference type="NCBIfam" id="TIGR01444">
    <property type="entry name" value="fkbM_fam"/>
    <property type="match status" value="1"/>
</dbReference>
<feature type="domain" description="Methyltransferase FkbM" evidence="1">
    <location>
        <begin position="101"/>
        <end position="245"/>
    </location>
</feature>